<evidence type="ECO:0000313" key="1">
    <source>
        <dbReference type="EMBL" id="KAA6360745.1"/>
    </source>
</evidence>
<gene>
    <name evidence="1" type="ORF">EZS28_043728</name>
</gene>
<protein>
    <recommendedName>
        <fullName evidence="3">SH3 domain-containing protein</fullName>
    </recommendedName>
</protein>
<proteinExistence type="predicted"/>
<evidence type="ECO:0000313" key="2">
    <source>
        <dbReference type="Proteomes" id="UP000324800"/>
    </source>
</evidence>
<sequence>MIASSDFFVVTSDFVLEDGNKTFQLAEGDIVQAMKSDDEFLMIEKDREIIKVPLKYLRSFDSNTSS</sequence>
<reference evidence="1 2" key="1">
    <citation type="submission" date="2019-03" db="EMBL/GenBank/DDBJ databases">
        <title>Single cell metagenomics reveals metabolic interactions within the superorganism composed of flagellate Streblomastix strix and complex community of Bacteroidetes bacteria on its surface.</title>
        <authorList>
            <person name="Treitli S.C."/>
            <person name="Kolisko M."/>
            <person name="Husnik F."/>
            <person name="Keeling P."/>
            <person name="Hampl V."/>
        </authorList>
    </citation>
    <scope>NUCLEOTIDE SEQUENCE [LARGE SCALE GENOMIC DNA]</scope>
    <source>
        <strain evidence="1">ST1C</strain>
    </source>
</reference>
<dbReference type="Proteomes" id="UP000324800">
    <property type="component" value="Unassembled WGS sequence"/>
</dbReference>
<name>A0A5J4TTQ6_9EUKA</name>
<dbReference type="EMBL" id="SNRW01026512">
    <property type="protein sequence ID" value="KAA6360745.1"/>
    <property type="molecule type" value="Genomic_DNA"/>
</dbReference>
<comment type="caution">
    <text evidence="1">The sequence shown here is derived from an EMBL/GenBank/DDBJ whole genome shotgun (WGS) entry which is preliminary data.</text>
</comment>
<accession>A0A5J4TTQ6</accession>
<dbReference type="AlphaFoldDB" id="A0A5J4TTQ6"/>
<feature type="non-terminal residue" evidence="1">
    <location>
        <position position="66"/>
    </location>
</feature>
<organism evidence="1 2">
    <name type="scientific">Streblomastix strix</name>
    <dbReference type="NCBI Taxonomy" id="222440"/>
    <lineage>
        <taxon>Eukaryota</taxon>
        <taxon>Metamonada</taxon>
        <taxon>Preaxostyla</taxon>
        <taxon>Oxymonadida</taxon>
        <taxon>Streblomastigidae</taxon>
        <taxon>Streblomastix</taxon>
    </lineage>
</organism>
<evidence type="ECO:0008006" key="3">
    <source>
        <dbReference type="Google" id="ProtNLM"/>
    </source>
</evidence>